<organism evidence="4 5">
    <name type="scientific">Pontixanthobacter aquaemixtae</name>
    <dbReference type="NCBI Taxonomy" id="1958940"/>
    <lineage>
        <taxon>Bacteria</taxon>
        <taxon>Pseudomonadati</taxon>
        <taxon>Pseudomonadota</taxon>
        <taxon>Alphaproteobacteria</taxon>
        <taxon>Sphingomonadales</taxon>
        <taxon>Erythrobacteraceae</taxon>
        <taxon>Pontixanthobacter</taxon>
    </lineage>
</organism>
<dbReference type="Gene3D" id="2.60.120.620">
    <property type="entry name" value="q2cbj1_9rhob like domain"/>
    <property type="match status" value="1"/>
</dbReference>
<dbReference type="Pfam" id="PF14559">
    <property type="entry name" value="TPR_19"/>
    <property type="match status" value="1"/>
</dbReference>
<dbReference type="PANTHER" id="PTHR44858:SF1">
    <property type="entry name" value="UDP-N-ACETYLGLUCOSAMINE--PEPTIDE N-ACETYLGLUCOSAMINYLTRANSFERASE SPINDLY-RELATED"/>
    <property type="match status" value="1"/>
</dbReference>
<evidence type="ECO:0000256" key="2">
    <source>
        <dbReference type="ARBA" id="ARBA00022803"/>
    </source>
</evidence>
<dbReference type="InterPro" id="IPR050498">
    <property type="entry name" value="Ycf3"/>
</dbReference>
<dbReference type="InterPro" id="IPR019734">
    <property type="entry name" value="TPR_rpt"/>
</dbReference>
<keyword evidence="1" id="KW-0677">Repeat</keyword>
<evidence type="ECO:0000256" key="1">
    <source>
        <dbReference type="ARBA" id="ARBA00022737"/>
    </source>
</evidence>
<dbReference type="SMART" id="SM00028">
    <property type="entry name" value="TPR"/>
    <property type="match status" value="4"/>
</dbReference>
<dbReference type="InterPro" id="IPR011990">
    <property type="entry name" value="TPR-like_helical_dom_sf"/>
</dbReference>
<reference evidence="4 5" key="1">
    <citation type="submission" date="2019-12" db="EMBL/GenBank/DDBJ databases">
        <title>Genomic-based taxomic classification of the family Erythrobacteraceae.</title>
        <authorList>
            <person name="Xu L."/>
        </authorList>
    </citation>
    <scope>NUCLEOTIDE SEQUENCE [LARGE SCALE GENOMIC DNA]</scope>
    <source>
        <strain evidence="4 5">KCTC 52763</strain>
    </source>
</reference>
<dbReference type="PROSITE" id="PS50005">
    <property type="entry name" value="TPR"/>
    <property type="match status" value="1"/>
</dbReference>
<dbReference type="InterPro" id="IPR012668">
    <property type="entry name" value="CHP02466"/>
</dbReference>
<name>A0A844ZQ60_9SPHN</name>
<dbReference type="Pfam" id="PF13181">
    <property type="entry name" value="TPR_8"/>
    <property type="match status" value="1"/>
</dbReference>
<accession>A0A844ZQ60</accession>
<protein>
    <submittedName>
        <fullName evidence="4">Tetratricopeptide repeat protein</fullName>
    </submittedName>
</protein>
<dbReference type="Gene3D" id="1.25.40.10">
    <property type="entry name" value="Tetratricopeptide repeat domain"/>
    <property type="match status" value="1"/>
</dbReference>
<dbReference type="PANTHER" id="PTHR44858">
    <property type="entry name" value="TETRATRICOPEPTIDE REPEAT PROTEIN 6"/>
    <property type="match status" value="1"/>
</dbReference>
<evidence type="ECO:0000313" key="4">
    <source>
        <dbReference type="EMBL" id="MXO89482.1"/>
    </source>
</evidence>
<evidence type="ECO:0000256" key="3">
    <source>
        <dbReference type="PROSITE-ProRule" id="PRU00339"/>
    </source>
</evidence>
<dbReference type="AlphaFoldDB" id="A0A844ZQ60"/>
<evidence type="ECO:0000313" key="5">
    <source>
        <dbReference type="Proteomes" id="UP000442714"/>
    </source>
</evidence>
<dbReference type="EMBL" id="WTYX01000001">
    <property type="protein sequence ID" value="MXO89482.1"/>
    <property type="molecule type" value="Genomic_DNA"/>
</dbReference>
<gene>
    <name evidence="4" type="ORF">GRI41_01475</name>
</gene>
<dbReference type="SUPFAM" id="SSF48452">
    <property type="entry name" value="TPR-like"/>
    <property type="match status" value="2"/>
</dbReference>
<feature type="repeat" description="TPR" evidence="3">
    <location>
        <begin position="12"/>
        <end position="45"/>
    </location>
</feature>
<proteinExistence type="predicted"/>
<sequence length="537" mass="58983">MRDALVQYPQEAPLWNSAGGMLLRLGDAAEAVEHFAQAAELQPANMEFAINGAIALSAANRHRDAIAELDRFAEQGRTSAVYCSTRGTAERGLGNPKEAAFWYDLAISLEPGRIKALHGRARVALDRGEETALQRFDRALNLNNGDADLWLGKAQALDVQGNQSGAREIAEALVKQAPGWTEGLRFLAQLRLAEGEEDFTSHYGDAAKAVPQDPNIFAEWISVLAGLDFNERAASLASRAQAIFPHINHFTLQEAINAGAMGDNDRAERLFAKLERDDPERWLHEARHRIRRGEFDRADTLLGQIIEADPWSISAWALRGVVWRMIGDARSDWLHGGDKLVDLVPLHDADRILPKVIPLLHGLHDGSPLPLGQSLRGGSQTRGILFDRTEPEFAELHDAIAASVEDYRSKLPPADPTHPLLRHRDNAWSLAGSWSVRLSGGGDFHTAHIHPQGIVSSALYLEMPAPKPGDTDKAGWLEVGRPAADLALDLEPIRIIEPKPVHMALFPSTLYHGTRPFAEGQRMTVAFDVTLTQGTPR</sequence>
<dbReference type="Proteomes" id="UP000442714">
    <property type="component" value="Unassembled WGS sequence"/>
</dbReference>
<keyword evidence="2 3" id="KW-0802">TPR repeat</keyword>
<keyword evidence="5" id="KW-1185">Reference proteome</keyword>
<dbReference type="Pfam" id="PF13759">
    <property type="entry name" value="2OG-FeII_Oxy_5"/>
    <property type="match status" value="1"/>
</dbReference>
<comment type="caution">
    <text evidence="4">The sequence shown here is derived from an EMBL/GenBank/DDBJ whole genome shotgun (WGS) entry which is preliminary data.</text>
</comment>
<dbReference type="OrthoDB" id="9783136at2"/>